<proteinExistence type="predicted"/>
<evidence type="ECO:0000313" key="2">
    <source>
        <dbReference type="EMBL" id="CAD9621645.1"/>
    </source>
</evidence>
<organism evidence="2">
    <name type="scientific">Zooxanthella nutricula</name>
    <dbReference type="NCBI Taxonomy" id="1333877"/>
    <lineage>
        <taxon>Eukaryota</taxon>
        <taxon>Sar</taxon>
        <taxon>Alveolata</taxon>
        <taxon>Dinophyceae</taxon>
        <taxon>Peridiniales</taxon>
        <taxon>Peridiniales incertae sedis</taxon>
        <taxon>Zooxanthella</taxon>
    </lineage>
</organism>
<protein>
    <submittedName>
        <fullName evidence="2">Uncharacterized protein</fullName>
    </submittedName>
</protein>
<reference evidence="2" key="1">
    <citation type="submission" date="2021-01" db="EMBL/GenBank/DDBJ databases">
        <authorList>
            <person name="Corre E."/>
            <person name="Pelletier E."/>
            <person name="Niang G."/>
            <person name="Scheremetjew M."/>
            <person name="Finn R."/>
            <person name="Kale V."/>
            <person name="Holt S."/>
            <person name="Cochrane G."/>
            <person name="Meng A."/>
            <person name="Brown T."/>
            <person name="Cohen L."/>
        </authorList>
    </citation>
    <scope>NUCLEOTIDE SEQUENCE</scope>
    <source>
        <strain evidence="2">RCC3387</strain>
    </source>
</reference>
<dbReference type="EMBL" id="HBGW01071476">
    <property type="protein sequence ID" value="CAD9621645.1"/>
    <property type="molecule type" value="Transcribed_RNA"/>
</dbReference>
<evidence type="ECO:0000256" key="1">
    <source>
        <dbReference type="SAM" id="Phobius"/>
    </source>
</evidence>
<keyword evidence="1" id="KW-1133">Transmembrane helix</keyword>
<feature type="transmembrane region" description="Helical" evidence="1">
    <location>
        <begin position="163"/>
        <end position="184"/>
    </location>
</feature>
<name>A0A7S2M092_9DINO</name>
<keyword evidence="1" id="KW-0472">Membrane</keyword>
<feature type="transmembrane region" description="Helical" evidence="1">
    <location>
        <begin position="244"/>
        <end position="261"/>
    </location>
</feature>
<accession>A0A7S2M092</accession>
<dbReference type="AlphaFoldDB" id="A0A7S2M092"/>
<sequence>MGLSPHESVKTKSMHELYDDLRHEGRLQYIRLEKKDVTQLCGDFQYNLNEQQLPGTNWTAHFEYSKVPVNNWKAWDIPPTDRSDLDTARFVLENKEYMSVYLIVSFVWILTIINEVRMILQFMLAVCQMRVVYGDDKVIRKEDEDFRIVAFTWSAKVMGLACVVYRLFICMFITVVGCQFLMWTSTNIELILNALALTFVLELDHITYKATISRSRQNLISKLKPLTWSDPVGFSSRHPNVSKLVMMISVLGSGAFVTWLLRDKQHDAYRDMFALVAATCLFQGPTPGYWSQFHATFPAPGLCETLLELKCEAPIVGESGRPCVEDWEGQRLCKFYVRTDSMFSTWSSIDWMRQGPCVAYPDGKGPYPVMSLDIKDDRSTFSILANVCQRMYQQQPMIMFQGKQRYATGPRIRVYPYKEFTPAAPFWCGYKGGADAVLTRYKPAPFRTWRQRLKTCRSTTLVYSSKTNSASSSSWVGSEETQMEANKVAKLNNMTKPTRGAFNGIWLSKTWGVVVISQNGDKAMLSNPNLPYSPQKASVNGGNITLDDLDIKGELKAGKIYLSGANVMSDNIVLVSQADEIKNIETKRKQKKHRRRRQPFVIFIR</sequence>
<keyword evidence="1" id="KW-0812">Transmembrane</keyword>
<feature type="transmembrane region" description="Helical" evidence="1">
    <location>
        <begin position="100"/>
        <end position="120"/>
    </location>
</feature>
<gene>
    <name evidence="2" type="ORF">BRAN1462_LOCUS45594</name>
</gene>